<evidence type="ECO:0000313" key="2">
    <source>
        <dbReference type="Proteomes" id="UP000228777"/>
    </source>
</evidence>
<dbReference type="AlphaFoldDB" id="A0A2M6Z4S1"/>
<feature type="non-terminal residue" evidence="1">
    <location>
        <position position="1"/>
    </location>
</feature>
<accession>A0A2M6Z4S1</accession>
<evidence type="ECO:0000313" key="1">
    <source>
        <dbReference type="EMBL" id="PIU47325.1"/>
    </source>
</evidence>
<sequence length="70" mass="8725">RIKNKIINLYFKRQPTRREIFRLKYFEIRRLISMFTNLIFVEGEEKNKKLMLDDFKKKISLRFKQIEGTL</sequence>
<dbReference type="EMBL" id="PEWP01000002">
    <property type="protein sequence ID" value="PIU47325.1"/>
    <property type="molecule type" value="Genomic_DNA"/>
</dbReference>
<comment type="caution">
    <text evidence="1">The sequence shown here is derived from an EMBL/GenBank/DDBJ whole genome shotgun (WGS) entry which is preliminary data.</text>
</comment>
<protein>
    <submittedName>
        <fullName evidence="1">Uncharacterized protein</fullName>
    </submittedName>
</protein>
<organism evidence="1 2">
    <name type="scientific">bacterium (Candidatus Gribaldobacteria) CG07_land_8_20_14_0_80_33_18</name>
    <dbReference type="NCBI Taxonomy" id="2014272"/>
    <lineage>
        <taxon>Bacteria</taxon>
        <taxon>Candidatus Gribaldobacteria</taxon>
    </lineage>
</organism>
<proteinExistence type="predicted"/>
<dbReference type="Proteomes" id="UP000228777">
    <property type="component" value="Unassembled WGS sequence"/>
</dbReference>
<name>A0A2M6Z4S1_9BACT</name>
<reference evidence="2" key="1">
    <citation type="submission" date="2017-09" db="EMBL/GenBank/DDBJ databases">
        <title>Depth-based differentiation of microbial function through sediment-hosted aquifers and enrichment of novel symbionts in the deep terrestrial subsurface.</title>
        <authorList>
            <person name="Probst A.J."/>
            <person name="Ladd B."/>
            <person name="Jarett J.K."/>
            <person name="Geller-Mcgrath D.E."/>
            <person name="Sieber C.M.K."/>
            <person name="Emerson J.B."/>
            <person name="Anantharaman K."/>
            <person name="Thomas B.C."/>
            <person name="Malmstrom R."/>
            <person name="Stieglmeier M."/>
            <person name="Klingl A."/>
            <person name="Woyke T."/>
            <person name="Ryan C.M."/>
            <person name="Banfield J.F."/>
        </authorList>
    </citation>
    <scope>NUCLEOTIDE SEQUENCE [LARGE SCALE GENOMIC DNA]</scope>
</reference>
<gene>
    <name evidence="1" type="ORF">COS93_00025</name>
</gene>